<evidence type="ECO:0000256" key="8">
    <source>
        <dbReference type="ARBA" id="ARBA00023014"/>
    </source>
</evidence>
<dbReference type="EMBL" id="CGIH01000009">
    <property type="protein sequence ID" value="CFX19169.1"/>
    <property type="molecule type" value="Genomic_DNA"/>
</dbReference>
<evidence type="ECO:0000256" key="3">
    <source>
        <dbReference type="ARBA" id="ARBA00022485"/>
    </source>
</evidence>
<sequence>MVAVAQHPNIELITLAEVVKVTGYIGNFNVTIKKKAKYVDWDLCNGCGTCIDKCPTKKIKDEFDFGMGLRPAIHKLFPQAVPGKPYIDPLNCTKLTKDKCGICEKVCPTGAIRYNDVDQLVTEEVGAIVMATGYDSFNWQDAYGEYGYGKYPDVISGLEFERLVSAGGPTQGKILRPSDGKEPKHIAFIKCVGSRDDTKGKSYCSRACCMYTAKHAYQVKTKIEDSEAYVFYMDVRTAGKNYEEFYQRALNAGAKYIRGRVSKIYPRGDKLILKTEDTLMGMALEVEADMVVLATAMVPAAGAVQLAKTIGFSVDKDGFFQEAHPKLQPVETFTAGVYLAGTCQGPKDIPDTVAQASGAAVKVCGMFSKNELVTEAMVSEVDISKCSGCGLCVPICPYGAISLQEINERGGHGHGPFTRQIAEINSSLCQGCGACLPACRTTALNLKGFTNDQLVSEVDALCL</sequence>
<keyword evidence="4" id="KW-0479">Metal-binding</keyword>
<evidence type="ECO:0000256" key="6">
    <source>
        <dbReference type="ARBA" id="ARBA00023002"/>
    </source>
</evidence>
<dbReference type="PANTHER" id="PTHR43498:SF1">
    <property type="entry name" value="COB--COM HETERODISULFIDE REDUCTASE IRON-SULFUR SUBUNIT A"/>
    <property type="match status" value="1"/>
</dbReference>
<dbReference type="PROSITE" id="PS00198">
    <property type="entry name" value="4FE4S_FER_1"/>
    <property type="match status" value="2"/>
</dbReference>
<keyword evidence="8" id="KW-0411">Iron-sulfur</keyword>
<keyword evidence="5" id="KW-0285">Flavoprotein</keyword>
<protein>
    <submittedName>
        <fullName evidence="10">NAD(P)-binding domain</fullName>
    </submittedName>
</protein>
<name>A0A0E4GAS3_9FIRM</name>
<dbReference type="GO" id="GO:0051539">
    <property type="term" value="F:4 iron, 4 sulfur cluster binding"/>
    <property type="evidence" value="ECO:0007669"/>
    <property type="project" value="UniProtKB-KW"/>
</dbReference>
<dbReference type="PANTHER" id="PTHR43498">
    <property type="entry name" value="FERREDOXIN:COB-COM HETERODISULFIDE REDUCTASE SUBUNIT A"/>
    <property type="match status" value="1"/>
</dbReference>
<dbReference type="STRING" id="690567.766"/>
<evidence type="ECO:0000256" key="7">
    <source>
        <dbReference type="ARBA" id="ARBA00023004"/>
    </source>
</evidence>
<dbReference type="Proteomes" id="UP000045545">
    <property type="component" value="Unassembled WGS sequence"/>
</dbReference>
<comment type="cofactor">
    <cofactor evidence="1">
        <name>FAD</name>
        <dbReference type="ChEBI" id="CHEBI:57692"/>
    </cofactor>
</comment>
<keyword evidence="7" id="KW-0408">Iron</keyword>
<dbReference type="InterPro" id="IPR017896">
    <property type="entry name" value="4Fe4S_Fe-S-bd"/>
</dbReference>
<keyword evidence="5" id="KW-0274">FAD</keyword>
<keyword evidence="3" id="KW-0004">4Fe-4S</keyword>
<dbReference type="InterPro" id="IPR036188">
    <property type="entry name" value="FAD/NAD-bd_sf"/>
</dbReference>
<feature type="domain" description="4Fe-4S ferredoxin-type" evidence="9">
    <location>
        <begin position="83"/>
        <end position="117"/>
    </location>
</feature>
<dbReference type="GO" id="GO:0046872">
    <property type="term" value="F:metal ion binding"/>
    <property type="evidence" value="ECO:0007669"/>
    <property type="project" value="UniProtKB-KW"/>
</dbReference>
<dbReference type="Pfam" id="PF00037">
    <property type="entry name" value="Fer4"/>
    <property type="match status" value="2"/>
</dbReference>
<dbReference type="Pfam" id="PF12838">
    <property type="entry name" value="Fer4_7"/>
    <property type="match status" value="1"/>
</dbReference>
<evidence type="ECO:0000313" key="11">
    <source>
        <dbReference type="Proteomes" id="UP000045545"/>
    </source>
</evidence>
<dbReference type="GO" id="GO:0016491">
    <property type="term" value="F:oxidoreductase activity"/>
    <property type="evidence" value="ECO:0007669"/>
    <property type="project" value="UniProtKB-KW"/>
</dbReference>
<feature type="domain" description="4Fe-4S ferredoxin-type" evidence="9">
    <location>
        <begin position="35"/>
        <end position="64"/>
    </location>
</feature>
<keyword evidence="6" id="KW-0560">Oxidoreductase</keyword>
<gene>
    <name evidence="10" type="ORF">766</name>
</gene>
<evidence type="ECO:0000256" key="2">
    <source>
        <dbReference type="ARBA" id="ARBA00006561"/>
    </source>
</evidence>
<evidence type="ECO:0000256" key="1">
    <source>
        <dbReference type="ARBA" id="ARBA00001974"/>
    </source>
</evidence>
<feature type="domain" description="4Fe-4S ferredoxin-type" evidence="9">
    <location>
        <begin position="377"/>
        <end position="406"/>
    </location>
</feature>
<keyword evidence="11" id="KW-1185">Reference proteome</keyword>
<evidence type="ECO:0000259" key="9">
    <source>
        <dbReference type="PROSITE" id="PS51379"/>
    </source>
</evidence>
<dbReference type="Gene3D" id="3.30.70.20">
    <property type="match status" value="3"/>
</dbReference>
<reference evidence="10 11" key="1">
    <citation type="submission" date="2015-03" db="EMBL/GenBank/DDBJ databases">
        <authorList>
            <person name="Murphy D."/>
        </authorList>
    </citation>
    <scope>NUCLEOTIDE SEQUENCE [LARGE SCALE GENOMIC DNA]</scope>
    <source>
        <strain evidence="10 11">OL-4</strain>
    </source>
</reference>
<evidence type="ECO:0000256" key="4">
    <source>
        <dbReference type="ARBA" id="ARBA00022723"/>
    </source>
</evidence>
<organism evidence="10 11">
    <name type="scientific">Syntrophomonas zehnderi OL-4</name>
    <dbReference type="NCBI Taxonomy" id="690567"/>
    <lineage>
        <taxon>Bacteria</taxon>
        <taxon>Bacillati</taxon>
        <taxon>Bacillota</taxon>
        <taxon>Clostridia</taxon>
        <taxon>Eubacteriales</taxon>
        <taxon>Syntrophomonadaceae</taxon>
        <taxon>Syntrophomonas</taxon>
    </lineage>
</organism>
<dbReference type="SUPFAM" id="SSF51905">
    <property type="entry name" value="FAD/NAD(P)-binding domain"/>
    <property type="match status" value="1"/>
</dbReference>
<dbReference type="Gene3D" id="3.50.50.60">
    <property type="entry name" value="FAD/NAD(P)-binding domain"/>
    <property type="match status" value="1"/>
</dbReference>
<dbReference type="InterPro" id="IPR039650">
    <property type="entry name" value="HdrA-like"/>
</dbReference>
<dbReference type="AlphaFoldDB" id="A0A0E4GAS3"/>
<comment type="similarity">
    <text evidence="2">Belongs to the HdrA family.</text>
</comment>
<dbReference type="InterPro" id="IPR017900">
    <property type="entry name" value="4Fe4S_Fe_S_CS"/>
</dbReference>
<dbReference type="SUPFAM" id="SSF54862">
    <property type="entry name" value="4Fe-4S ferredoxins"/>
    <property type="match status" value="1"/>
</dbReference>
<evidence type="ECO:0000313" key="10">
    <source>
        <dbReference type="EMBL" id="CFX19169.1"/>
    </source>
</evidence>
<proteinExistence type="inferred from homology"/>
<feature type="domain" description="4Fe-4S ferredoxin-type" evidence="9">
    <location>
        <begin position="420"/>
        <end position="449"/>
    </location>
</feature>
<evidence type="ECO:0000256" key="5">
    <source>
        <dbReference type="ARBA" id="ARBA00022827"/>
    </source>
</evidence>
<dbReference type="PROSITE" id="PS51379">
    <property type="entry name" value="4FE4S_FER_2"/>
    <property type="match status" value="4"/>
</dbReference>
<accession>A0A0E4GAS3</accession>